<sequence>MIVVENLRKVYENGPLSLEVLKGIDLKVESEEYVALMGPSGSGKSTFMNILGCLDQLTSGKYYLDGIDISTMTQDELSAIRNQKLGFIFQSFNLLPKLSSLENVILPAMYANMPKKERYERGVEALTAVGLGDRVHHKPNELSGGQRQRVAIARSIINTPKILLADEPTGNLDTRSGEEVLGIFKQLNDKGTTIVMVTHEEDVAEHCKRIIRLRDGVIEVDEEVKNRR</sequence>
<dbReference type="FunFam" id="3.40.50.300:FF:000032">
    <property type="entry name" value="Export ABC transporter ATP-binding protein"/>
    <property type="match status" value="1"/>
</dbReference>
<dbReference type="EMBL" id="CP001739">
    <property type="protein sequence ID" value="ACZ08928.1"/>
    <property type="molecule type" value="Genomic_DNA"/>
</dbReference>
<comment type="similarity">
    <text evidence="1">Belongs to the ABC transporter superfamily.</text>
</comment>
<dbReference type="Pfam" id="PF00005">
    <property type="entry name" value="ABC_tran"/>
    <property type="match status" value="1"/>
</dbReference>
<feature type="domain" description="ABC transporter" evidence="5">
    <location>
        <begin position="2"/>
        <end position="228"/>
    </location>
</feature>
<dbReference type="InterPro" id="IPR003439">
    <property type="entry name" value="ABC_transporter-like_ATP-bd"/>
</dbReference>
<dbReference type="PANTHER" id="PTHR42798:SF6">
    <property type="entry name" value="CELL DIVISION ATP-BINDING PROTEIN FTSE"/>
    <property type="match status" value="1"/>
</dbReference>
<dbReference type="GO" id="GO:0005524">
    <property type="term" value="F:ATP binding"/>
    <property type="evidence" value="ECO:0007669"/>
    <property type="project" value="UniProtKB-KW"/>
</dbReference>
<keyword evidence="7" id="KW-1185">Reference proteome</keyword>
<dbReference type="HOGENOM" id="CLU_000604_1_22_0"/>
<gene>
    <name evidence="6" type="ordered locus">Sterm_2073</name>
</gene>
<dbReference type="InterPro" id="IPR017871">
    <property type="entry name" value="ABC_transporter-like_CS"/>
</dbReference>
<reference evidence="7" key="1">
    <citation type="submission" date="2009-09" db="EMBL/GenBank/DDBJ databases">
        <title>The complete chromosome of Sebaldella termitidis ATCC 33386.</title>
        <authorList>
            <consortium name="US DOE Joint Genome Institute (JGI-PGF)"/>
            <person name="Lucas S."/>
            <person name="Copeland A."/>
            <person name="Lapidus A."/>
            <person name="Glavina del Rio T."/>
            <person name="Dalin E."/>
            <person name="Tice H."/>
            <person name="Bruce D."/>
            <person name="Goodwin L."/>
            <person name="Pitluck S."/>
            <person name="Kyrpides N."/>
            <person name="Mavromatis K."/>
            <person name="Ivanova N."/>
            <person name="Mikhailova N."/>
            <person name="Sims D."/>
            <person name="Meincke L."/>
            <person name="Brettin T."/>
            <person name="Detter J.C."/>
            <person name="Han C."/>
            <person name="Larimer F."/>
            <person name="Land M."/>
            <person name="Hauser L."/>
            <person name="Markowitz V."/>
            <person name="Cheng J.F."/>
            <person name="Hugenholtz P."/>
            <person name="Woyke T."/>
            <person name="Wu D."/>
            <person name="Eisen J.A."/>
        </authorList>
    </citation>
    <scope>NUCLEOTIDE SEQUENCE [LARGE SCALE GENOMIC DNA]</scope>
    <source>
        <strain evidence="7">ATCC 33386 / NCTC 11300</strain>
    </source>
</reference>
<dbReference type="PANTHER" id="PTHR42798">
    <property type="entry name" value="LIPOPROTEIN-RELEASING SYSTEM ATP-BINDING PROTEIN LOLD"/>
    <property type="match status" value="1"/>
</dbReference>
<evidence type="ECO:0000256" key="4">
    <source>
        <dbReference type="ARBA" id="ARBA00022840"/>
    </source>
</evidence>
<evidence type="ECO:0000259" key="5">
    <source>
        <dbReference type="PROSITE" id="PS50893"/>
    </source>
</evidence>
<evidence type="ECO:0000256" key="1">
    <source>
        <dbReference type="ARBA" id="ARBA00005417"/>
    </source>
</evidence>
<keyword evidence="2" id="KW-0813">Transport</keyword>
<dbReference type="PROSITE" id="PS50893">
    <property type="entry name" value="ABC_TRANSPORTER_2"/>
    <property type="match status" value="1"/>
</dbReference>
<dbReference type="GO" id="GO:0016887">
    <property type="term" value="F:ATP hydrolysis activity"/>
    <property type="evidence" value="ECO:0007669"/>
    <property type="project" value="InterPro"/>
</dbReference>
<name>D1AK12_SEBTE</name>
<dbReference type="PROSITE" id="PS00211">
    <property type="entry name" value="ABC_TRANSPORTER_1"/>
    <property type="match status" value="1"/>
</dbReference>
<evidence type="ECO:0000313" key="6">
    <source>
        <dbReference type="EMBL" id="ACZ08928.1"/>
    </source>
</evidence>
<organism evidence="6 7">
    <name type="scientific">Sebaldella termitidis (strain ATCC 33386 / NCTC 11300)</name>
    <dbReference type="NCBI Taxonomy" id="526218"/>
    <lineage>
        <taxon>Bacteria</taxon>
        <taxon>Fusobacteriati</taxon>
        <taxon>Fusobacteriota</taxon>
        <taxon>Fusobacteriia</taxon>
        <taxon>Fusobacteriales</taxon>
        <taxon>Leptotrichiaceae</taxon>
        <taxon>Sebaldella</taxon>
    </lineage>
</organism>
<dbReference type="InterPro" id="IPR017911">
    <property type="entry name" value="MacB-like_ATP-bd"/>
</dbReference>
<dbReference type="GO" id="GO:0098796">
    <property type="term" value="C:membrane protein complex"/>
    <property type="evidence" value="ECO:0007669"/>
    <property type="project" value="UniProtKB-ARBA"/>
</dbReference>
<dbReference type="GO" id="GO:0022857">
    <property type="term" value="F:transmembrane transporter activity"/>
    <property type="evidence" value="ECO:0007669"/>
    <property type="project" value="UniProtKB-ARBA"/>
</dbReference>
<accession>D1AK12</accession>
<dbReference type="STRING" id="526218.Sterm_2073"/>
<keyword evidence="4" id="KW-0067">ATP-binding</keyword>
<dbReference type="InterPro" id="IPR027417">
    <property type="entry name" value="P-loop_NTPase"/>
</dbReference>
<dbReference type="AlphaFoldDB" id="D1AK12"/>
<protein>
    <submittedName>
        <fullName evidence="6">ABC transporter related protein</fullName>
    </submittedName>
</protein>
<dbReference type="RefSeq" id="WP_012861522.1">
    <property type="nucleotide sequence ID" value="NC_013517.1"/>
</dbReference>
<keyword evidence="3" id="KW-0547">Nucleotide-binding</keyword>
<reference evidence="6 7" key="2">
    <citation type="journal article" date="2010" name="Stand. Genomic Sci.">
        <title>Complete genome sequence of Sebaldella termitidis type strain (NCTC 11300).</title>
        <authorList>
            <person name="Harmon-Smith M."/>
            <person name="Celia L."/>
            <person name="Chertkov O."/>
            <person name="Lapidus A."/>
            <person name="Copeland A."/>
            <person name="Glavina Del Rio T."/>
            <person name="Nolan M."/>
            <person name="Lucas S."/>
            <person name="Tice H."/>
            <person name="Cheng J.F."/>
            <person name="Han C."/>
            <person name="Detter J.C."/>
            <person name="Bruce D."/>
            <person name="Goodwin L."/>
            <person name="Pitluck S."/>
            <person name="Pati A."/>
            <person name="Liolios K."/>
            <person name="Ivanova N."/>
            <person name="Mavromatis K."/>
            <person name="Mikhailova N."/>
            <person name="Chen A."/>
            <person name="Palaniappan K."/>
            <person name="Land M."/>
            <person name="Hauser L."/>
            <person name="Chang Y.J."/>
            <person name="Jeffries C.D."/>
            <person name="Brettin T."/>
            <person name="Goker M."/>
            <person name="Beck B."/>
            <person name="Bristow J."/>
            <person name="Eisen J.A."/>
            <person name="Markowitz V."/>
            <person name="Hugenholtz P."/>
            <person name="Kyrpides N.C."/>
            <person name="Klenk H.P."/>
            <person name="Chen F."/>
        </authorList>
    </citation>
    <scope>NUCLEOTIDE SEQUENCE [LARGE SCALE GENOMIC DNA]</scope>
    <source>
        <strain evidence="7">ATCC 33386 / NCTC 11300</strain>
    </source>
</reference>
<dbReference type="SMART" id="SM00382">
    <property type="entry name" value="AAA"/>
    <property type="match status" value="1"/>
</dbReference>
<evidence type="ECO:0000313" key="7">
    <source>
        <dbReference type="Proteomes" id="UP000000845"/>
    </source>
</evidence>
<dbReference type="SUPFAM" id="SSF52540">
    <property type="entry name" value="P-loop containing nucleoside triphosphate hydrolases"/>
    <property type="match status" value="1"/>
</dbReference>
<dbReference type="Gene3D" id="3.40.50.300">
    <property type="entry name" value="P-loop containing nucleotide triphosphate hydrolases"/>
    <property type="match status" value="1"/>
</dbReference>
<dbReference type="Proteomes" id="UP000000845">
    <property type="component" value="Chromosome"/>
</dbReference>
<dbReference type="CDD" id="cd03255">
    <property type="entry name" value="ABC_MJ0796_LolCDE_FtsE"/>
    <property type="match status" value="1"/>
</dbReference>
<evidence type="ECO:0000256" key="3">
    <source>
        <dbReference type="ARBA" id="ARBA00022741"/>
    </source>
</evidence>
<dbReference type="InterPro" id="IPR003593">
    <property type="entry name" value="AAA+_ATPase"/>
</dbReference>
<proteinExistence type="inferred from homology"/>
<evidence type="ECO:0000256" key="2">
    <source>
        <dbReference type="ARBA" id="ARBA00022448"/>
    </source>
</evidence>
<dbReference type="eggNOG" id="COG1136">
    <property type="taxonomic scope" value="Bacteria"/>
</dbReference>
<dbReference type="KEGG" id="str:Sterm_2073"/>